<name>A0ABM8XYQ2_9BURK</name>
<evidence type="ECO:0000256" key="7">
    <source>
        <dbReference type="RuleBase" id="RU003423"/>
    </source>
</evidence>
<keyword evidence="11" id="KW-1185">Reference proteome</keyword>
<dbReference type="Gene3D" id="2.40.50.100">
    <property type="match status" value="1"/>
</dbReference>
<dbReference type="InterPro" id="IPR050743">
    <property type="entry name" value="2-oxoacid_DH_E2_comp"/>
</dbReference>
<dbReference type="PROSITE" id="PS51826">
    <property type="entry name" value="PSBD"/>
    <property type="match status" value="1"/>
</dbReference>
<reference evidence="10 11" key="1">
    <citation type="submission" date="2021-08" db="EMBL/GenBank/DDBJ databases">
        <authorList>
            <person name="Peeters C."/>
        </authorList>
    </citation>
    <scope>NUCLEOTIDE SEQUENCE [LARGE SCALE GENOMIC DNA]</scope>
    <source>
        <strain evidence="10 11">LMG 23994</strain>
    </source>
</reference>
<comment type="cofactor">
    <cofactor evidence="1 7">
        <name>(R)-lipoate</name>
        <dbReference type="ChEBI" id="CHEBI:83088"/>
    </cofactor>
</comment>
<dbReference type="InterPro" id="IPR011053">
    <property type="entry name" value="Single_hybrid_motif"/>
</dbReference>
<dbReference type="InterPro" id="IPR001078">
    <property type="entry name" value="2-oxoacid_DH_actylTfrase"/>
</dbReference>
<keyword evidence="4 7" id="KW-0808">Transferase</keyword>
<dbReference type="Gene3D" id="4.10.320.10">
    <property type="entry name" value="E3-binding domain"/>
    <property type="match status" value="1"/>
</dbReference>
<dbReference type="SUPFAM" id="SSF47005">
    <property type="entry name" value="Peripheral subunit-binding domain of 2-oxo acid dehydrogenase complex"/>
    <property type="match status" value="1"/>
</dbReference>
<dbReference type="CDD" id="cd06849">
    <property type="entry name" value="lipoyl_domain"/>
    <property type="match status" value="1"/>
</dbReference>
<dbReference type="EMBL" id="CAJZAF010000043">
    <property type="protein sequence ID" value="CAG9185601.1"/>
    <property type="molecule type" value="Genomic_DNA"/>
</dbReference>
<keyword evidence="10" id="KW-0670">Pyruvate</keyword>
<dbReference type="RefSeq" id="WP_224008944.1">
    <property type="nucleotide sequence ID" value="NZ_CAJZAF010000043.1"/>
</dbReference>
<dbReference type="Gene3D" id="3.30.559.10">
    <property type="entry name" value="Chloramphenicol acetyltransferase-like domain"/>
    <property type="match status" value="1"/>
</dbReference>
<dbReference type="Pfam" id="PF00198">
    <property type="entry name" value="2-oxoacid_dh"/>
    <property type="match status" value="1"/>
</dbReference>
<evidence type="ECO:0000259" key="9">
    <source>
        <dbReference type="PROSITE" id="PS51826"/>
    </source>
</evidence>
<comment type="subunit">
    <text evidence="3">Forms a 24-polypeptide structural core with octahedral symmetry.</text>
</comment>
<gene>
    <name evidence="10" type="primary">pdhC_2</name>
    <name evidence="10" type="ORF">LMG23994_05807</name>
</gene>
<dbReference type="SUPFAM" id="SSF52777">
    <property type="entry name" value="CoA-dependent acyltransferases"/>
    <property type="match status" value="1"/>
</dbReference>
<evidence type="ECO:0000256" key="3">
    <source>
        <dbReference type="ARBA" id="ARBA00011484"/>
    </source>
</evidence>
<comment type="caution">
    <text evidence="10">The sequence shown here is derived from an EMBL/GenBank/DDBJ whole genome shotgun (WGS) entry which is preliminary data.</text>
</comment>
<keyword evidence="5 7" id="KW-0450">Lipoyl</keyword>
<dbReference type="InterPro" id="IPR036625">
    <property type="entry name" value="E3-bd_dom_sf"/>
</dbReference>
<evidence type="ECO:0000256" key="1">
    <source>
        <dbReference type="ARBA" id="ARBA00001938"/>
    </source>
</evidence>
<dbReference type="PANTHER" id="PTHR43178">
    <property type="entry name" value="DIHYDROLIPOAMIDE ACETYLTRANSFERASE COMPONENT OF PYRUVATE DEHYDROGENASE COMPLEX"/>
    <property type="match status" value="1"/>
</dbReference>
<evidence type="ECO:0000256" key="4">
    <source>
        <dbReference type="ARBA" id="ARBA00022679"/>
    </source>
</evidence>
<organism evidence="10 11">
    <name type="scientific">Cupriavidus pinatubonensis</name>
    <dbReference type="NCBI Taxonomy" id="248026"/>
    <lineage>
        <taxon>Bacteria</taxon>
        <taxon>Pseudomonadati</taxon>
        <taxon>Pseudomonadota</taxon>
        <taxon>Betaproteobacteria</taxon>
        <taxon>Burkholderiales</taxon>
        <taxon>Burkholderiaceae</taxon>
        <taxon>Cupriavidus</taxon>
    </lineage>
</organism>
<evidence type="ECO:0000259" key="8">
    <source>
        <dbReference type="PROSITE" id="PS50968"/>
    </source>
</evidence>
<evidence type="ECO:0000313" key="10">
    <source>
        <dbReference type="EMBL" id="CAG9185601.1"/>
    </source>
</evidence>
<dbReference type="InterPro" id="IPR004167">
    <property type="entry name" value="PSBD"/>
</dbReference>
<evidence type="ECO:0000256" key="2">
    <source>
        <dbReference type="ARBA" id="ARBA00007317"/>
    </source>
</evidence>
<feature type="domain" description="Lipoyl-binding" evidence="8">
    <location>
        <begin position="1"/>
        <end position="76"/>
    </location>
</feature>
<feature type="domain" description="Peripheral subunit-binding (PSBD)" evidence="9">
    <location>
        <begin position="106"/>
        <end position="143"/>
    </location>
</feature>
<evidence type="ECO:0000256" key="6">
    <source>
        <dbReference type="ARBA" id="ARBA00023315"/>
    </source>
</evidence>
<dbReference type="Pfam" id="PF02817">
    <property type="entry name" value="E3_binding"/>
    <property type="match status" value="1"/>
</dbReference>
<dbReference type="GO" id="GO:0004742">
    <property type="term" value="F:dihydrolipoyllysine-residue acetyltransferase activity"/>
    <property type="evidence" value="ECO:0007669"/>
    <property type="project" value="UniProtKB-EC"/>
</dbReference>
<comment type="similarity">
    <text evidence="2 7">Belongs to the 2-oxoacid dehydrogenase family.</text>
</comment>
<dbReference type="EC" id="2.3.1.-" evidence="7"/>
<dbReference type="SUPFAM" id="SSF51230">
    <property type="entry name" value="Single hybrid motif"/>
    <property type="match status" value="1"/>
</dbReference>
<dbReference type="InterPro" id="IPR023213">
    <property type="entry name" value="CAT-like_dom_sf"/>
</dbReference>
<evidence type="ECO:0000256" key="5">
    <source>
        <dbReference type="ARBA" id="ARBA00022823"/>
    </source>
</evidence>
<accession>A0ABM8XYQ2</accession>
<dbReference type="Proteomes" id="UP000701702">
    <property type="component" value="Unassembled WGS sequence"/>
</dbReference>
<dbReference type="Pfam" id="PF00364">
    <property type="entry name" value="Biotin_lipoyl"/>
    <property type="match status" value="1"/>
</dbReference>
<dbReference type="PANTHER" id="PTHR43178:SF5">
    <property type="entry name" value="LIPOAMIDE ACYLTRANSFERASE COMPONENT OF BRANCHED-CHAIN ALPHA-KETO ACID DEHYDROGENASE COMPLEX, MITOCHONDRIAL"/>
    <property type="match status" value="1"/>
</dbReference>
<protein>
    <recommendedName>
        <fullName evidence="7">Dihydrolipoamide acetyltransferase component of pyruvate dehydrogenase complex</fullName>
        <ecNumber evidence="7">2.3.1.-</ecNumber>
    </recommendedName>
</protein>
<dbReference type="InterPro" id="IPR000089">
    <property type="entry name" value="Biotin_lipoyl"/>
</dbReference>
<proteinExistence type="inferred from homology"/>
<evidence type="ECO:0000313" key="11">
    <source>
        <dbReference type="Proteomes" id="UP000701702"/>
    </source>
</evidence>
<sequence>MIEFRLPSLGADMDEGTLLQWAVKPGDVVRKGQIMAVVDTSKAAIEVETWHDGIVGELLASPGDKMPVGTLMATLLEPGESLGTVRCAPSKPARPAAAPGRHGGRKVSPAARKFAREQGIDADKLVGSGPGGAVTLSDVEQAVRKAGGAAGERQADIRRAIGAAMARAKREIPHYYVCETIPLRVATDWLVKANADRPITERVLPAALLIKAVAVALKRFPELNGYYRNDAFEAASAINIGVAISLRQGGLAAPALLDASGKPLAQLMQELADLVRRCRSGSLRRAELSEPTVTVTNLGDQGVEQVFGVIYPPQVALVGFGRIHERPWVDNGALTVVPAVTASLSADHRVSDGHCGARFLADVRELLQHPEEIEP</sequence>
<dbReference type="PROSITE" id="PS50968">
    <property type="entry name" value="BIOTINYL_LIPOYL"/>
    <property type="match status" value="1"/>
</dbReference>
<keyword evidence="6 7" id="KW-0012">Acyltransferase</keyword>